<reference evidence="1" key="1">
    <citation type="submission" date="2023-10" db="EMBL/GenBank/DDBJ databases">
        <title>Genome assemblies of two species of porcelain crab, Petrolisthes cinctipes and Petrolisthes manimaculis (Anomura: Porcellanidae).</title>
        <authorList>
            <person name="Angst P."/>
        </authorList>
    </citation>
    <scope>NUCLEOTIDE SEQUENCE</scope>
    <source>
        <strain evidence="1">PB745_01</strain>
        <tissue evidence="1">Gill</tissue>
    </source>
</reference>
<dbReference type="AlphaFoldDB" id="A0AAE1FUG9"/>
<sequence length="119" mass="13758">MAKILRRNKEEDLLLLQRLERIKLDMSATFRTDVRDPRYAHTRKVEPPKRWEFPVNNNNNDDEAVELEPGVRETDKAWLVESAMVTVLLKVKHIMSDIANLEWACKDLSGNIDALLGGM</sequence>
<comment type="caution">
    <text evidence="1">The sequence shown here is derived from an EMBL/GenBank/DDBJ whole genome shotgun (WGS) entry which is preliminary data.</text>
</comment>
<keyword evidence="2" id="KW-1185">Reference proteome</keyword>
<evidence type="ECO:0000313" key="1">
    <source>
        <dbReference type="EMBL" id="KAK3880784.1"/>
    </source>
</evidence>
<evidence type="ECO:0000313" key="2">
    <source>
        <dbReference type="Proteomes" id="UP001286313"/>
    </source>
</evidence>
<dbReference type="Proteomes" id="UP001286313">
    <property type="component" value="Unassembled WGS sequence"/>
</dbReference>
<dbReference type="EMBL" id="JAWQEG010001291">
    <property type="protein sequence ID" value="KAK3880784.1"/>
    <property type="molecule type" value="Genomic_DNA"/>
</dbReference>
<organism evidence="1 2">
    <name type="scientific">Petrolisthes cinctipes</name>
    <name type="common">Flat porcelain crab</name>
    <dbReference type="NCBI Taxonomy" id="88211"/>
    <lineage>
        <taxon>Eukaryota</taxon>
        <taxon>Metazoa</taxon>
        <taxon>Ecdysozoa</taxon>
        <taxon>Arthropoda</taxon>
        <taxon>Crustacea</taxon>
        <taxon>Multicrustacea</taxon>
        <taxon>Malacostraca</taxon>
        <taxon>Eumalacostraca</taxon>
        <taxon>Eucarida</taxon>
        <taxon>Decapoda</taxon>
        <taxon>Pleocyemata</taxon>
        <taxon>Anomura</taxon>
        <taxon>Galatheoidea</taxon>
        <taxon>Porcellanidae</taxon>
        <taxon>Petrolisthes</taxon>
    </lineage>
</organism>
<proteinExistence type="predicted"/>
<accession>A0AAE1FUG9</accession>
<gene>
    <name evidence="1" type="ORF">Pcinc_014765</name>
</gene>
<protein>
    <submittedName>
        <fullName evidence="1">Uncharacterized protein</fullName>
    </submittedName>
</protein>
<name>A0AAE1FUG9_PETCI</name>